<evidence type="ECO:0000256" key="5">
    <source>
        <dbReference type="ARBA" id="ARBA00011666"/>
    </source>
</evidence>
<keyword evidence="10 13" id="KW-0450">Lipoyl</keyword>
<dbReference type="Pfam" id="PF02817">
    <property type="entry name" value="E3_binding"/>
    <property type="match status" value="1"/>
</dbReference>
<comment type="catalytic activity">
    <reaction evidence="12 13">
        <text>N(6)-[(R)-dihydrolipoyl]-L-lysyl-[protein] + succinyl-CoA = N(6)-[(R)-S(8)-succinyldihydrolipoyl]-L-lysyl-[protein] + CoA</text>
        <dbReference type="Rhea" id="RHEA:15213"/>
        <dbReference type="Rhea" id="RHEA-COMP:10475"/>
        <dbReference type="Rhea" id="RHEA-COMP:20092"/>
        <dbReference type="ChEBI" id="CHEBI:57287"/>
        <dbReference type="ChEBI" id="CHEBI:57292"/>
        <dbReference type="ChEBI" id="CHEBI:83100"/>
        <dbReference type="ChEBI" id="CHEBI:83120"/>
        <dbReference type="EC" id="2.3.1.61"/>
    </reaction>
</comment>
<sequence>MATEVRVPSLGESVTEATVATWFKKLGDAVAVDDMLCELETDKVTVEVHAPVAGRLDEIVAPEGTTVGVAALLAQIGAAGAAPAKLNEGAAAKASAKEGKMIDVMVPALGESVSEATVSTWFRKVGDTVAQDEMLCELETDKVSVEVPAPAAGVLTAIIAPEGTTVAASARLATISEGEGAGTPVPAQSQTSGEQVPSAGPTEVKVAAPAKDVEDAPAAKKAMAEAGISRDAVTGTGRDGRVMKEDVAKAVAAPAAAVPAPVAAAPRAPVPASDAAREERVKMTRLRQTIARRLKEAQNTAAMLTTYNEVDMSGIMGLRNEYKDMFEKKHGVKLGFMSFFVKACTHALKEVPEVNAEIDGTDVVYKNYVHMGVAVGTPSGLVVPVVRDADQMGFAAIEKKIAELGLRARDGKLSMAEMQGGSFTISNGGVYGSLMSSPILNPPQSGILGMHKIQDRPVVVAGQIVIRPMMYLALSYDHRIVDGKGAVTFLVRVKEALEDPRRLLMDL</sequence>
<dbReference type="PROSITE" id="PS50968">
    <property type="entry name" value="BIOTINYL_LIPOYL"/>
    <property type="match status" value="2"/>
</dbReference>
<evidence type="ECO:0000256" key="7">
    <source>
        <dbReference type="ARBA" id="ARBA00019511"/>
    </source>
</evidence>
<comment type="pathway">
    <text evidence="3 13">Amino-acid degradation; L-lysine degradation via saccharopine pathway; glutaryl-CoA from L-lysine: step 6/6.</text>
</comment>
<dbReference type="NCBIfam" id="TIGR01347">
    <property type="entry name" value="sucB"/>
    <property type="match status" value="1"/>
</dbReference>
<dbReference type="InterPro" id="IPR050537">
    <property type="entry name" value="2-oxoacid_dehydrogenase"/>
</dbReference>
<dbReference type="GO" id="GO:0005829">
    <property type="term" value="C:cytosol"/>
    <property type="evidence" value="ECO:0007669"/>
    <property type="project" value="TreeGrafter"/>
</dbReference>
<dbReference type="SUPFAM" id="SSF47005">
    <property type="entry name" value="Peripheral subunit-binding domain of 2-oxo acid dehydrogenase complex"/>
    <property type="match status" value="1"/>
</dbReference>
<dbReference type="GO" id="GO:0033512">
    <property type="term" value="P:L-lysine catabolic process to acetyl-CoA via saccharopine"/>
    <property type="evidence" value="ECO:0007669"/>
    <property type="project" value="UniProtKB-UniRule"/>
</dbReference>
<dbReference type="InterPro" id="IPR011053">
    <property type="entry name" value="Single_hybrid_motif"/>
</dbReference>
<keyword evidence="18" id="KW-1185">Reference proteome</keyword>
<dbReference type="NCBIfam" id="NF004309">
    <property type="entry name" value="PRK05704.1"/>
    <property type="match status" value="1"/>
</dbReference>
<dbReference type="CDD" id="cd06849">
    <property type="entry name" value="lipoyl_domain"/>
    <property type="match status" value="2"/>
</dbReference>
<feature type="domain" description="Peripheral subunit-binding (PSBD)" evidence="16">
    <location>
        <begin position="214"/>
        <end position="251"/>
    </location>
</feature>
<name>A0A8X8KQR4_9RHOB</name>
<organism evidence="17 18">
    <name type="scientific">Fertoeibacter niger</name>
    <dbReference type="NCBI Taxonomy" id="2656921"/>
    <lineage>
        <taxon>Bacteria</taxon>
        <taxon>Pseudomonadati</taxon>
        <taxon>Pseudomonadota</taxon>
        <taxon>Alphaproteobacteria</taxon>
        <taxon>Rhodobacterales</taxon>
        <taxon>Paracoccaceae</taxon>
        <taxon>Fertoeibacter</taxon>
    </lineage>
</organism>
<evidence type="ECO:0000256" key="10">
    <source>
        <dbReference type="ARBA" id="ARBA00022823"/>
    </source>
</evidence>
<dbReference type="Gene3D" id="2.40.50.100">
    <property type="match status" value="2"/>
</dbReference>
<evidence type="ECO:0000256" key="6">
    <source>
        <dbReference type="ARBA" id="ARBA00012945"/>
    </source>
</evidence>
<dbReference type="GO" id="GO:0004149">
    <property type="term" value="F:dihydrolipoyllysine-residue succinyltransferase activity"/>
    <property type="evidence" value="ECO:0007669"/>
    <property type="project" value="UniProtKB-UniRule"/>
</dbReference>
<dbReference type="PANTHER" id="PTHR43416:SF5">
    <property type="entry name" value="DIHYDROLIPOYLLYSINE-RESIDUE SUCCINYLTRANSFERASE COMPONENT OF 2-OXOGLUTARATE DEHYDROGENASE COMPLEX, MITOCHONDRIAL"/>
    <property type="match status" value="1"/>
</dbReference>
<dbReference type="Pfam" id="PF00198">
    <property type="entry name" value="2-oxoacid_dh"/>
    <property type="match status" value="1"/>
</dbReference>
<dbReference type="EC" id="2.3.1.61" evidence="6 13"/>
<evidence type="ECO:0000256" key="13">
    <source>
        <dbReference type="RuleBase" id="RU361138"/>
    </source>
</evidence>
<dbReference type="PANTHER" id="PTHR43416">
    <property type="entry name" value="DIHYDROLIPOYLLYSINE-RESIDUE SUCCINYLTRANSFERASE COMPONENT OF 2-OXOGLUTARATE DEHYDROGENASE COMPLEX, MITOCHONDRIAL-RELATED"/>
    <property type="match status" value="1"/>
</dbReference>
<evidence type="ECO:0000256" key="8">
    <source>
        <dbReference type="ARBA" id="ARBA00022532"/>
    </source>
</evidence>
<dbReference type="FunFam" id="3.30.559.10:FF:000007">
    <property type="entry name" value="Dihydrolipoamide acetyltransferase component of pyruvate dehydrogenase complex"/>
    <property type="match status" value="1"/>
</dbReference>
<dbReference type="Gene3D" id="4.10.320.10">
    <property type="entry name" value="E3-binding domain"/>
    <property type="match status" value="1"/>
</dbReference>
<evidence type="ECO:0000256" key="12">
    <source>
        <dbReference type="ARBA" id="ARBA00052761"/>
    </source>
</evidence>
<comment type="cofactor">
    <cofactor evidence="1">
        <name>(R)-lipoate</name>
        <dbReference type="ChEBI" id="CHEBI:83088"/>
    </cofactor>
</comment>
<feature type="domain" description="Lipoyl-binding" evidence="15">
    <location>
        <begin position="101"/>
        <end position="176"/>
    </location>
</feature>
<proteinExistence type="inferred from homology"/>
<dbReference type="Proteomes" id="UP000484076">
    <property type="component" value="Unassembled WGS sequence"/>
</dbReference>
<dbReference type="EMBL" id="WHUT02000004">
    <property type="protein sequence ID" value="NUB44362.1"/>
    <property type="molecule type" value="Genomic_DNA"/>
</dbReference>
<gene>
    <name evidence="17" type="primary">odhB</name>
    <name evidence="17" type="ORF">GEU84_008205</name>
</gene>
<evidence type="ECO:0000256" key="3">
    <source>
        <dbReference type="ARBA" id="ARBA00005145"/>
    </source>
</evidence>
<dbReference type="SUPFAM" id="SSF51230">
    <property type="entry name" value="Single hybrid motif"/>
    <property type="match status" value="2"/>
</dbReference>
<evidence type="ECO:0000256" key="14">
    <source>
        <dbReference type="SAM" id="MobiDB-lite"/>
    </source>
</evidence>
<dbReference type="InterPro" id="IPR000089">
    <property type="entry name" value="Biotin_lipoyl"/>
</dbReference>
<keyword evidence="9 13" id="KW-0808">Transferase</keyword>
<dbReference type="InterPro" id="IPR001078">
    <property type="entry name" value="2-oxoacid_DH_actylTfrase"/>
</dbReference>
<accession>A0A8X8KQR4</accession>
<evidence type="ECO:0000256" key="2">
    <source>
        <dbReference type="ARBA" id="ARBA00004052"/>
    </source>
</evidence>
<comment type="caution">
    <text evidence="17">The sequence shown here is derived from an EMBL/GenBank/DDBJ whole genome shotgun (WGS) entry which is preliminary data.</text>
</comment>
<dbReference type="RefSeq" id="WP_174539485.1">
    <property type="nucleotide sequence ID" value="NZ_WHUT02000004.1"/>
</dbReference>
<dbReference type="GO" id="GO:0045252">
    <property type="term" value="C:oxoglutarate dehydrogenase complex"/>
    <property type="evidence" value="ECO:0007669"/>
    <property type="project" value="UniProtKB-UniRule"/>
</dbReference>
<dbReference type="AlphaFoldDB" id="A0A8X8KQR4"/>
<feature type="compositionally biased region" description="Polar residues" evidence="14">
    <location>
        <begin position="186"/>
        <end position="195"/>
    </location>
</feature>
<dbReference type="InterPro" id="IPR023213">
    <property type="entry name" value="CAT-like_dom_sf"/>
</dbReference>
<protein>
    <recommendedName>
        <fullName evidence="7 13">Dihydrolipoyllysine-residue succinyltransferase component of 2-oxoglutarate dehydrogenase complex</fullName>
        <ecNumber evidence="6 13">2.3.1.61</ecNumber>
    </recommendedName>
    <alternativeName>
        <fullName evidence="13">2-oxoglutarate dehydrogenase complex component E2</fullName>
    </alternativeName>
</protein>
<dbReference type="SUPFAM" id="SSF52777">
    <property type="entry name" value="CoA-dependent acyltransferases"/>
    <property type="match status" value="1"/>
</dbReference>
<comment type="subunit">
    <text evidence="5">Forms a 24-polypeptide structural core with octahedral symmetry. Part of the 2-oxoglutarate dehydrogenase (OGDH) complex composed of E1 (2-oxoglutarate dehydrogenase), E2 (dihydrolipoamide succinyltransferase) and E3 (dihydrolipoamide dehydrogenase); the complex contains multiple copies of the three enzymatic components (E1, E2 and E3).</text>
</comment>
<dbReference type="GO" id="GO:0006099">
    <property type="term" value="P:tricarboxylic acid cycle"/>
    <property type="evidence" value="ECO:0007669"/>
    <property type="project" value="UniProtKB-UniRule"/>
</dbReference>
<dbReference type="PROSITE" id="PS51826">
    <property type="entry name" value="PSBD"/>
    <property type="match status" value="1"/>
</dbReference>
<comment type="similarity">
    <text evidence="4 13">Belongs to the 2-oxoacid dehydrogenase family.</text>
</comment>
<evidence type="ECO:0000259" key="15">
    <source>
        <dbReference type="PROSITE" id="PS50968"/>
    </source>
</evidence>
<dbReference type="InterPro" id="IPR004167">
    <property type="entry name" value="PSBD"/>
</dbReference>
<evidence type="ECO:0000313" key="17">
    <source>
        <dbReference type="EMBL" id="NUB44362.1"/>
    </source>
</evidence>
<dbReference type="Pfam" id="PF00364">
    <property type="entry name" value="Biotin_lipoyl"/>
    <property type="match status" value="2"/>
</dbReference>
<evidence type="ECO:0000256" key="4">
    <source>
        <dbReference type="ARBA" id="ARBA00007317"/>
    </source>
</evidence>
<evidence type="ECO:0000256" key="9">
    <source>
        <dbReference type="ARBA" id="ARBA00022679"/>
    </source>
</evidence>
<evidence type="ECO:0000259" key="16">
    <source>
        <dbReference type="PROSITE" id="PS51826"/>
    </source>
</evidence>
<evidence type="ECO:0000313" key="18">
    <source>
        <dbReference type="Proteomes" id="UP000484076"/>
    </source>
</evidence>
<evidence type="ECO:0000256" key="1">
    <source>
        <dbReference type="ARBA" id="ARBA00001938"/>
    </source>
</evidence>
<keyword evidence="8 13" id="KW-0816">Tricarboxylic acid cycle</keyword>
<feature type="region of interest" description="Disordered" evidence="14">
    <location>
        <begin position="178"/>
        <end position="202"/>
    </location>
</feature>
<feature type="domain" description="Lipoyl-binding" evidence="15">
    <location>
        <begin position="2"/>
        <end position="77"/>
    </location>
</feature>
<reference evidence="17" key="1">
    <citation type="submission" date="2020-05" db="EMBL/GenBank/DDBJ databases">
        <title>Fertoebacter nigrum gen. nov., sp. nov., a new member of the family Rhodobacteraceae.</title>
        <authorList>
            <person name="Szuroczki S."/>
            <person name="Abbaszade G."/>
            <person name="Buni D."/>
            <person name="Schumann P."/>
            <person name="Toth E."/>
        </authorList>
    </citation>
    <scope>NUCLEOTIDE SEQUENCE</scope>
    <source>
        <strain evidence="17">RG-N-1a</strain>
    </source>
</reference>
<keyword evidence="11 13" id="KW-0012">Acyltransferase</keyword>
<dbReference type="Gene3D" id="3.30.559.10">
    <property type="entry name" value="Chloramphenicol acetyltransferase-like domain"/>
    <property type="match status" value="1"/>
</dbReference>
<evidence type="ECO:0000256" key="11">
    <source>
        <dbReference type="ARBA" id="ARBA00023315"/>
    </source>
</evidence>
<dbReference type="InterPro" id="IPR006255">
    <property type="entry name" value="SucB"/>
</dbReference>
<dbReference type="InterPro" id="IPR036625">
    <property type="entry name" value="E3-bd_dom_sf"/>
</dbReference>
<comment type="function">
    <text evidence="2 13">E2 component of the 2-oxoglutarate dehydrogenase (OGDH) complex which catalyzes the second step in the conversion of 2-oxoglutarate to succinyl-CoA and CO(2).</text>
</comment>